<comment type="caution">
    <text evidence="2">The sequence shown here is derived from an EMBL/GenBank/DDBJ whole genome shotgun (WGS) entry which is preliminary data.</text>
</comment>
<proteinExistence type="predicted"/>
<sequence length="138" mass="15495">MLGKVKFSSLILTSPFERRRGVFWDGPLILNCGQLTRTTPELPAFLSKLPHHTSGRTFDPSARRFKAYQAPIHGGSSVKSISNLQPSSPSPTPLNEATAASPSLRVMREKFLEMLFESVTADIITIYEDIKMFYFYLP</sequence>
<feature type="region of interest" description="Disordered" evidence="1">
    <location>
        <begin position="77"/>
        <end position="99"/>
    </location>
</feature>
<evidence type="ECO:0000313" key="2">
    <source>
        <dbReference type="EMBL" id="GBN12833.1"/>
    </source>
</evidence>
<dbReference type="Proteomes" id="UP000499080">
    <property type="component" value="Unassembled WGS sequence"/>
</dbReference>
<gene>
    <name evidence="2" type="ORF">AVEN_177890_1</name>
</gene>
<organism evidence="2 3">
    <name type="scientific">Araneus ventricosus</name>
    <name type="common">Orbweaver spider</name>
    <name type="synonym">Epeira ventricosa</name>
    <dbReference type="NCBI Taxonomy" id="182803"/>
    <lineage>
        <taxon>Eukaryota</taxon>
        <taxon>Metazoa</taxon>
        <taxon>Ecdysozoa</taxon>
        <taxon>Arthropoda</taxon>
        <taxon>Chelicerata</taxon>
        <taxon>Arachnida</taxon>
        <taxon>Araneae</taxon>
        <taxon>Araneomorphae</taxon>
        <taxon>Entelegynae</taxon>
        <taxon>Araneoidea</taxon>
        <taxon>Araneidae</taxon>
        <taxon>Araneus</taxon>
    </lineage>
</organism>
<protein>
    <submittedName>
        <fullName evidence="2">Uncharacterized protein</fullName>
    </submittedName>
</protein>
<evidence type="ECO:0000256" key="1">
    <source>
        <dbReference type="SAM" id="MobiDB-lite"/>
    </source>
</evidence>
<name>A0A4Y2LFT4_ARAVE</name>
<evidence type="ECO:0000313" key="3">
    <source>
        <dbReference type="Proteomes" id="UP000499080"/>
    </source>
</evidence>
<dbReference type="AlphaFoldDB" id="A0A4Y2LFT4"/>
<reference evidence="2 3" key="1">
    <citation type="journal article" date="2019" name="Sci. Rep.">
        <title>Orb-weaving spider Araneus ventricosus genome elucidates the spidroin gene catalogue.</title>
        <authorList>
            <person name="Kono N."/>
            <person name="Nakamura H."/>
            <person name="Ohtoshi R."/>
            <person name="Moran D.A.P."/>
            <person name="Shinohara A."/>
            <person name="Yoshida Y."/>
            <person name="Fujiwara M."/>
            <person name="Mori M."/>
            <person name="Tomita M."/>
            <person name="Arakawa K."/>
        </authorList>
    </citation>
    <scope>NUCLEOTIDE SEQUENCE [LARGE SCALE GENOMIC DNA]</scope>
</reference>
<dbReference type="EMBL" id="BGPR01005724">
    <property type="protein sequence ID" value="GBN12833.1"/>
    <property type="molecule type" value="Genomic_DNA"/>
</dbReference>
<keyword evidence="3" id="KW-1185">Reference proteome</keyword>
<accession>A0A4Y2LFT4</accession>